<dbReference type="SUPFAM" id="SSF52540">
    <property type="entry name" value="P-loop containing nucleoside triphosphate hydrolases"/>
    <property type="match status" value="1"/>
</dbReference>
<organism evidence="1">
    <name type="scientific">Tanacetum cinerariifolium</name>
    <name type="common">Dalmatian daisy</name>
    <name type="synonym">Chrysanthemum cinerariifolium</name>
    <dbReference type="NCBI Taxonomy" id="118510"/>
    <lineage>
        <taxon>Eukaryota</taxon>
        <taxon>Viridiplantae</taxon>
        <taxon>Streptophyta</taxon>
        <taxon>Embryophyta</taxon>
        <taxon>Tracheophyta</taxon>
        <taxon>Spermatophyta</taxon>
        <taxon>Magnoliopsida</taxon>
        <taxon>eudicotyledons</taxon>
        <taxon>Gunneridae</taxon>
        <taxon>Pentapetalae</taxon>
        <taxon>asterids</taxon>
        <taxon>campanulids</taxon>
        <taxon>Asterales</taxon>
        <taxon>Asteraceae</taxon>
        <taxon>Asteroideae</taxon>
        <taxon>Anthemideae</taxon>
        <taxon>Anthemidinae</taxon>
        <taxon>Tanacetum</taxon>
    </lineage>
</organism>
<dbReference type="AlphaFoldDB" id="A0A6L2LAL5"/>
<sequence length="82" mass="9596">MDSDVKDTVMKDLDRFLERREFYREVGKVWKRCYLLYGPPGTEMDLLAFIHVADPTNVRVFKRERAEGEAKILDSTVGRVES</sequence>
<gene>
    <name evidence="1" type="ORF">Tci_030178</name>
</gene>
<proteinExistence type="predicted"/>
<dbReference type="InterPro" id="IPR027417">
    <property type="entry name" value="P-loop_NTPase"/>
</dbReference>
<dbReference type="Gene3D" id="3.40.50.300">
    <property type="entry name" value="P-loop containing nucleotide triphosphate hydrolases"/>
    <property type="match status" value="1"/>
</dbReference>
<accession>A0A6L2LAL5</accession>
<dbReference type="EMBL" id="BKCJ010003961">
    <property type="protein sequence ID" value="GEU58200.1"/>
    <property type="molecule type" value="Genomic_DNA"/>
</dbReference>
<dbReference type="InterPro" id="IPR050747">
    <property type="entry name" value="Mitochondrial_chaperone_BCS1"/>
</dbReference>
<comment type="caution">
    <text evidence="1">The sequence shown here is derived from an EMBL/GenBank/DDBJ whole genome shotgun (WGS) entry which is preliminary data.</text>
</comment>
<reference evidence="1" key="1">
    <citation type="journal article" date="2019" name="Sci. Rep.">
        <title>Draft genome of Tanacetum cinerariifolium, the natural source of mosquito coil.</title>
        <authorList>
            <person name="Yamashiro T."/>
            <person name="Shiraishi A."/>
            <person name="Satake H."/>
            <person name="Nakayama K."/>
        </authorList>
    </citation>
    <scope>NUCLEOTIDE SEQUENCE</scope>
</reference>
<name>A0A6L2LAL5_TANCI</name>
<evidence type="ECO:0000313" key="1">
    <source>
        <dbReference type="EMBL" id="GEU58200.1"/>
    </source>
</evidence>
<dbReference type="PANTHER" id="PTHR23070">
    <property type="entry name" value="BCS1 AAA-TYPE ATPASE"/>
    <property type="match status" value="1"/>
</dbReference>
<protein>
    <submittedName>
        <fullName evidence="1">AAA-ATPase At3g50940-like</fullName>
    </submittedName>
</protein>